<keyword evidence="6 7" id="KW-0472">Membrane</keyword>
<feature type="transmembrane region" description="Helical" evidence="7">
    <location>
        <begin position="38"/>
        <end position="58"/>
    </location>
</feature>
<keyword evidence="3" id="KW-1003">Cell membrane</keyword>
<feature type="transmembrane region" description="Helical" evidence="7">
    <location>
        <begin position="235"/>
        <end position="257"/>
    </location>
</feature>
<feature type="transmembrane region" description="Helical" evidence="7">
    <location>
        <begin position="327"/>
        <end position="346"/>
    </location>
</feature>
<dbReference type="GO" id="GO:0005886">
    <property type="term" value="C:plasma membrane"/>
    <property type="evidence" value="ECO:0007669"/>
    <property type="project" value="UniProtKB-SubCell"/>
</dbReference>
<evidence type="ECO:0000256" key="6">
    <source>
        <dbReference type="ARBA" id="ARBA00023136"/>
    </source>
</evidence>
<keyword evidence="2" id="KW-0813">Transport</keyword>
<dbReference type="InterPro" id="IPR011701">
    <property type="entry name" value="MFS"/>
</dbReference>
<dbReference type="InterPro" id="IPR050171">
    <property type="entry name" value="MFS_Transporters"/>
</dbReference>
<feature type="transmembrane region" description="Helical" evidence="7">
    <location>
        <begin position="157"/>
        <end position="178"/>
    </location>
</feature>
<name>A0A399FZP7_UNCN2</name>
<dbReference type="AlphaFoldDB" id="A0A399FZP7"/>
<dbReference type="Proteomes" id="UP000266287">
    <property type="component" value="Unassembled WGS sequence"/>
</dbReference>
<evidence type="ECO:0000256" key="1">
    <source>
        <dbReference type="ARBA" id="ARBA00004651"/>
    </source>
</evidence>
<dbReference type="PROSITE" id="PS50850">
    <property type="entry name" value="MFS"/>
    <property type="match status" value="1"/>
</dbReference>
<evidence type="ECO:0000256" key="7">
    <source>
        <dbReference type="SAM" id="Phobius"/>
    </source>
</evidence>
<evidence type="ECO:0000256" key="2">
    <source>
        <dbReference type="ARBA" id="ARBA00022448"/>
    </source>
</evidence>
<feature type="transmembrane region" description="Helical" evidence="7">
    <location>
        <begin position="94"/>
        <end position="117"/>
    </location>
</feature>
<dbReference type="EMBL" id="NDHY01000003">
    <property type="protein sequence ID" value="RII00593.1"/>
    <property type="molecule type" value="Genomic_DNA"/>
</dbReference>
<evidence type="ECO:0000313" key="10">
    <source>
        <dbReference type="Proteomes" id="UP000266287"/>
    </source>
</evidence>
<feature type="domain" description="Major facilitator superfamily (MFS) profile" evidence="8">
    <location>
        <begin position="4"/>
        <end position="378"/>
    </location>
</feature>
<feature type="transmembrane region" description="Helical" evidence="7">
    <location>
        <begin position="70"/>
        <end position="88"/>
    </location>
</feature>
<feature type="transmembrane region" description="Helical" evidence="7">
    <location>
        <begin position="199"/>
        <end position="215"/>
    </location>
</feature>
<dbReference type="PANTHER" id="PTHR23517:SF3">
    <property type="entry name" value="INTEGRAL MEMBRANE TRANSPORT PROTEIN"/>
    <property type="match status" value="1"/>
</dbReference>
<dbReference type="PANTHER" id="PTHR23517">
    <property type="entry name" value="RESISTANCE PROTEIN MDTM, PUTATIVE-RELATED-RELATED"/>
    <property type="match status" value="1"/>
</dbReference>
<evidence type="ECO:0000313" key="9">
    <source>
        <dbReference type="EMBL" id="RII00593.1"/>
    </source>
</evidence>
<gene>
    <name evidence="9" type="ORF">B9J77_02390</name>
</gene>
<feature type="transmembrane region" description="Helical" evidence="7">
    <location>
        <begin position="287"/>
        <end position="315"/>
    </location>
</feature>
<dbReference type="Pfam" id="PF07690">
    <property type="entry name" value="MFS_1"/>
    <property type="match status" value="1"/>
</dbReference>
<dbReference type="InterPro" id="IPR036259">
    <property type="entry name" value="MFS_trans_sf"/>
</dbReference>
<keyword evidence="5 7" id="KW-1133">Transmembrane helix</keyword>
<feature type="transmembrane region" description="Helical" evidence="7">
    <location>
        <begin position="129"/>
        <end position="151"/>
    </location>
</feature>
<accession>A0A399FZP7</accession>
<protein>
    <submittedName>
        <fullName evidence="9">MFS transporter</fullName>
    </submittedName>
</protein>
<evidence type="ECO:0000256" key="4">
    <source>
        <dbReference type="ARBA" id="ARBA00022692"/>
    </source>
</evidence>
<dbReference type="Gene3D" id="1.20.1250.20">
    <property type="entry name" value="MFS general substrate transporter like domains"/>
    <property type="match status" value="2"/>
</dbReference>
<comment type="caution">
    <text evidence="9">The sequence shown here is derived from an EMBL/GenBank/DDBJ whole genome shotgun (WGS) entry which is preliminary data.</text>
</comment>
<sequence length="382" mass="41910">MKRIVIIFSICFFLFFYVTWMVFFYLPVYLRTINISNIEIGILVGVFSLVAPMLALFFGLLSDRSSPRSLIQTGAGLIILSLCGLYFATNFPALLLIFVVAGAGTTLFLISLNSLYFKHLQGGKRGIKLAILMFSGHLGLGLGPLTGGLVIDFFGQRAVFLVGAIAVLLLLMITTKIGDIPPIKFALVQYKKDLRKKDVLFLILIILTVGFHFGTEKTSLALFMDTAINLTAWEIATVFGISGLWLGVFSLICGHAFDTKKNVFIFLSLGLAISGIFQALTPLANSYLAIIIVRILHVSGDAFLILSSALIISIIFPRERMGGSFGLMMTIRAGGVFLGALISGYLNTRYGYHVPLIVSGTLLIILSISFIPYRKSFNWRQS</sequence>
<proteinExistence type="predicted"/>
<dbReference type="SUPFAM" id="SSF103473">
    <property type="entry name" value="MFS general substrate transporter"/>
    <property type="match status" value="1"/>
</dbReference>
<dbReference type="GO" id="GO:0022857">
    <property type="term" value="F:transmembrane transporter activity"/>
    <property type="evidence" value="ECO:0007669"/>
    <property type="project" value="InterPro"/>
</dbReference>
<evidence type="ECO:0000256" key="3">
    <source>
        <dbReference type="ARBA" id="ARBA00022475"/>
    </source>
</evidence>
<feature type="transmembrane region" description="Helical" evidence="7">
    <location>
        <begin position="264"/>
        <end position="281"/>
    </location>
</feature>
<feature type="transmembrane region" description="Helical" evidence="7">
    <location>
        <begin position="5"/>
        <end position="26"/>
    </location>
</feature>
<evidence type="ECO:0000259" key="8">
    <source>
        <dbReference type="PROSITE" id="PS50850"/>
    </source>
</evidence>
<reference evidence="9 10" key="1">
    <citation type="submission" date="2018-08" db="EMBL/GenBank/DDBJ databases">
        <title>Draft genome of candidate division NPL-UPA2 bacterium Unc8 that adapted to ultra-basic serpentinizing groundwater.</title>
        <authorList>
            <person name="Ishii S."/>
            <person name="Suzuki S."/>
            <person name="Nealson K.H."/>
        </authorList>
    </citation>
    <scope>NUCLEOTIDE SEQUENCE [LARGE SCALE GENOMIC DNA]</scope>
    <source>
        <strain evidence="9">Unc8</strain>
    </source>
</reference>
<feature type="transmembrane region" description="Helical" evidence="7">
    <location>
        <begin position="352"/>
        <end position="373"/>
    </location>
</feature>
<evidence type="ECO:0000256" key="5">
    <source>
        <dbReference type="ARBA" id="ARBA00022989"/>
    </source>
</evidence>
<keyword evidence="4 7" id="KW-0812">Transmembrane</keyword>
<comment type="subcellular location">
    <subcellularLocation>
        <location evidence="1">Cell membrane</location>
        <topology evidence="1">Multi-pass membrane protein</topology>
    </subcellularLocation>
</comment>
<dbReference type="InterPro" id="IPR020846">
    <property type="entry name" value="MFS_dom"/>
</dbReference>
<organism evidence="9 10">
    <name type="scientific">candidate division NPL-UPA2 bacterium Unc8</name>
    <dbReference type="NCBI Taxonomy" id="1980939"/>
    <lineage>
        <taxon>Bacteria</taxon>
    </lineage>
</organism>